<evidence type="ECO:0000313" key="3">
    <source>
        <dbReference type="Proteomes" id="UP001153069"/>
    </source>
</evidence>
<dbReference type="OrthoDB" id="198852at2759"/>
<feature type="chain" id="PRO_5040418478" evidence="1">
    <location>
        <begin position="27"/>
        <end position="289"/>
    </location>
</feature>
<sequence>MMMRNYQLLSFLLSWALVACFPVVEGQNYSAFRTSGELRVAVESWIADDTEQVIATYGPIDVWDVSLVDDFKGLFQGHASFNDNITSWDTRSATDMDRMFFGATSFNQDLSNWNTTKVTSMVSTFQAATAFAGDISTWQTGQVKSMADMFRGASSFNTDISFWDVTSVRDMSTMFWEALAFNMDISNWDVSRNKEFTGTFRNATAFGQKLCWVFREEAIVTGMFCGTKDASICEDKICNHDLYHDDKCVRPSVLALTGCDAPLASAAWKPRPLVLMAVTTIMAALAMAL</sequence>
<keyword evidence="2" id="KW-0808">Transferase</keyword>
<dbReference type="Proteomes" id="UP001153069">
    <property type="component" value="Unassembled WGS sequence"/>
</dbReference>
<reference evidence="2" key="1">
    <citation type="submission" date="2020-06" db="EMBL/GenBank/DDBJ databases">
        <authorList>
            <consortium name="Plant Systems Biology data submission"/>
        </authorList>
    </citation>
    <scope>NUCLEOTIDE SEQUENCE</scope>
    <source>
        <strain evidence="2">D6</strain>
    </source>
</reference>
<protein>
    <submittedName>
        <fullName evidence="2">Protein kinase kinase kinase</fullName>
    </submittedName>
</protein>
<keyword evidence="1" id="KW-0732">Signal</keyword>
<comment type="caution">
    <text evidence="2">The sequence shown here is derived from an EMBL/GenBank/DDBJ whole genome shotgun (WGS) entry which is preliminary data.</text>
</comment>
<feature type="signal peptide" evidence="1">
    <location>
        <begin position="1"/>
        <end position="26"/>
    </location>
</feature>
<dbReference type="EMBL" id="CAICTM010000122">
    <property type="protein sequence ID" value="CAB9501959.1"/>
    <property type="molecule type" value="Genomic_DNA"/>
</dbReference>
<evidence type="ECO:0000313" key="2">
    <source>
        <dbReference type="EMBL" id="CAB9501959.1"/>
    </source>
</evidence>
<dbReference type="InterPro" id="IPR011889">
    <property type="entry name" value="Liste_lipo_26"/>
</dbReference>
<dbReference type="GO" id="GO:0016301">
    <property type="term" value="F:kinase activity"/>
    <property type="evidence" value="ECO:0007669"/>
    <property type="project" value="UniProtKB-KW"/>
</dbReference>
<dbReference type="AlphaFoldDB" id="A0A9N8DJP6"/>
<dbReference type="NCBIfam" id="TIGR02167">
    <property type="entry name" value="Liste_lipo_26"/>
    <property type="match status" value="3"/>
</dbReference>
<evidence type="ECO:0000256" key="1">
    <source>
        <dbReference type="SAM" id="SignalP"/>
    </source>
</evidence>
<dbReference type="PROSITE" id="PS51257">
    <property type="entry name" value="PROKAR_LIPOPROTEIN"/>
    <property type="match status" value="1"/>
</dbReference>
<dbReference type="Pfam" id="PF03382">
    <property type="entry name" value="DUF285"/>
    <property type="match status" value="1"/>
</dbReference>
<accession>A0A9N8DJP6</accession>
<gene>
    <name evidence="2" type="ORF">SEMRO_123_G059530.1</name>
</gene>
<proteinExistence type="predicted"/>
<dbReference type="InterPro" id="IPR005046">
    <property type="entry name" value="DUF285"/>
</dbReference>
<keyword evidence="3" id="KW-1185">Reference proteome</keyword>
<keyword evidence="2" id="KW-0418">Kinase</keyword>
<organism evidence="2 3">
    <name type="scientific">Seminavis robusta</name>
    <dbReference type="NCBI Taxonomy" id="568900"/>
    <lineage>
        <taxon>Eukaryota</taxon>
        <taxon>Sar</taxon>
        <taxon>Stramenopiles</taxon>
        <taxon>Ochrophyta</taxon>
        <taxon>Bacillariophyta</taxon>
        <taxon>Bacillariophyceae</taxon>
        <taxon>Bacillariophycidae</taxon>
        <taxon>Naviculales</taxon>
        <taxon>Naviculaceae</taxon>
        <taxon>Seminavis</taxon>
    </lineage>
</organism>
<name>A0A9N8DJP6_9STRA</name>